<name>A0A5N6J6U7_9EURO</name>
<proteinExistence type="predicted"/>
<dbReference type="AlphaFoldDB" id="A0A5N6J6U7"/>
<sequence length="107" mass="12211">MPWVYFREPRSQSLRSTSNSPKQSRSIVHCRRCFTSLYGFLASSTPGCLSLRGVYKTNYDFVCHSYLQPYGVSFRGAVRFPEYLTHLSLLIGIPPVKDIFSCSEEST</sequence>
<accession>A0A5N6J6U7</accession>
<evidence type="ECO:0000313" key="1">
    <source>
        <dbReference type="EMBL" id="KAB8273989.1"/>
    </source>
</evidence>
<dbReference type="Proteomes" id="UP000326289">
    <property type="component" value="Unassembled WGS sequence"/>
</dbReference>
<reference evidence="1 2" key="1">
    <citation type="submission" date="2019-04" db="EMBL/GenBank/DDBJ databases">
        <title>Fungal friends and foes A comparative genomics study of 23 Aspergillus species from section Flavi.</title>
        <authorList>
            <consortium name="DOE Joint Genome Institute"/>
            <person name="Kjaerbolling I."/>
            <person name="Vesth T.C."/>
            <person name="Frisvad J.C."/>
            <person name="Nybo J.L."/>
            <person name="Theobald S."/>
            <person name="Kildgaard S."/>
            <person name="Petersen T.I."/>
            <person name="Kuo A."/>
            <person name="Sato A."/>
            <person name="Lyhne E.K."/>
            <person name="Kogle M.E."/>
            <person name="Wiebenga A."/>
            <person name="Kun R.S."/>
            <person name="Lubbers R.J."/>
            <person name="Makela M.R."/>
            <person name="Barry K."/>
            <person name="Chovatia M."/>
            <person name="Clum A."/>
            <person name="Daum C."/>
            <person name="Haridas S."/>
            <person name="He G."/>
            <person name="LaButti K."/>
            <person name="Lipzen A."/>
            <person name="Mondo S."/>
            <person name="Pangilinan J."/>
            <person name="Riley R."/>
            <person name="Salamov A."/>
            <person name="Simmons B.A."/>
            <person name="Magnuson J.K."/>
            <person name="Henrissat B."/>
            <person name="Mortensen U.H."/>
            <person name="Larsen T.O."/>
            <person name="De vries R.P."/>
            <person name="Grigoriev I.V."/>
            <person name="Machida M."/>
            <person name="Baker S.E."/>
            <person name="Andersen M.R."/>
        </authorList>
    </citation>
    <scope>NUCLEOTIDE SEQUENCE [LARGE SCALE GENOMIC DNA]</scope>
    <source>
        <strain evidence="1 2">CBS 117635</strain>
    </source>
</reference>
<keyword evidence="2" id="KW-1185">Reference proteome</keyword>
<evidence type="ECO:0000313" key="2">
    <source>
        <dbReference type="Proteomes" id="UP000326289"/>
    </source>
</evidence>
<protein>
    <submittedName>
        <fullName evidence="1">Uncharacterized protein</fullName>
    </submittedName>
</protein>
<dbReference type="EMBL" id="ML732791">
    <property type="protein sequence ID" value="KAB8273989.1"/>
    <property type="molecule type" value="Genomic_DNA"/>
</dbReference>
<organism evidence="1 2">
    <name type="scientific">Aspergillus minisclerotigenes</name>
    <dbReference type="NCBI Taxonomy" id="656917"/>
    <lineage>
        <taxon>Eukaryota</taxon>
        <taxon>Fungi</taxon>
        <taxon>Dikarya</taxon>
        <taxon>Ascomycota</taxon>
        <taxon>Pezizomycotina</taxon>
        <taxon>Eurotiomycetes</taxon>
        <taxon>Eurotiomycetidae</taxon>
        <taxon>Eurotiales</taxon>
        <taxon>Aspergillaceae</taxon>
        <taxon>Aspergillus</taxon>
        <taxon>Aspergillus subgen. Circumdati</taxon>
    </lineage>
</organism>
<gene>
    <name evidence="1" type="ORF">BDV30DRAFT_97123</name>
</gene>